<dbReference type="AlphaFoldDB" id="A0A0G0YIY5"/>
<feature type="transmembrane region" description="Helical" evidence="1">
    <location>
        <begin position="270"/>
        <end position="291"/>
    </location>
</feature>
<proteinExistence type="predicted"/>
<reference evidence="2 3" key="1">
    <citation type="journal article" date="2015" name="Nature">
        <title>rRNA introns, odd ribosomes, and small enigmatic genomes across a large radiation of phyla.</title>
        <authorList>
            <person name="Brown C.T."/>
            <person name="Hug L.A."/>
            <person name="Thomas B.C."/>
            <person name="Sharon I."/>
            <person name="Castelle C.J."/>
            <person name="Singh A."/>
            <person name="Wilkins M.J."/>
            <person name="Williams K.H."/>
            <person name="Banfield J.F."/>
        </authorList>
    </citation>
    <scope>NUCLEOTIDE SEQUENCE [LARGE SCALE GENOMIC DNA]</scope>
</reference>
<dbReference type="Proteomes" id="UP000033869">
    <property type="component" value="Unassembled WGS sequence"/>
</dbReference>
<evidence type="ECO:0008006" key="4">
    <source>
        <dbReference type="Google" id="ProtNLM"/>
    </source>
</evidence>
<comment type="caution">
    <text evidence="2">The sequence shown here is derived from an EMBL/GenBank/DDBJ whole genome shotgun (WGS) entry which is preliminary data.</text>
</comment>
<sequence>MKLIRFLSLITFICLVPVFLVMIVLFNLRLFLFNSENILRAANDAKIYEVISNNTDYLAKQILKDNENPFITEDVVAVAIKEAFPPEFVRKETEAQIKGFFDFMEGKEDELHATDISSNKGAIRKAIVGRSTPASLPIVNLVLDESLKSIPDEMAVSGVSLERLENIRENVQVALTGILLLPIIPFVIITVLAFFRTYGVPKKNIFRAIGWYTFIVNMLFLIALFLFLTISSIIKVIVLPELKMIPDFIKADIFMPIAANLQTTLFKAALIEFFGVLFVSLVILIIGYKYAKVNVPKKLPPLD</sequence>
<keyword evidence="1" id="KW-0812">Transmembrane</keyword>
<feature type="transmembrane region" description="Helical" evidence="1">
    <location>
        <begin position="173"/>
        <end position="195"/>
    </location>
</feature>
<keyword evidence="1" id="KW-1133">Transmembrane helix</keyword>
<gene>
    <name evidence="2" type="ORF">UU65_C0002G0289</name>
</gene>
<feature type="transmembrane region" description="Helical" evidence="1">
    <location>
        <begin position="215"/>
        <end position="238"/>
    </location>
</feature>
<keyword evidence="1" id="KW-0472">Membrane</keyword>
<evidence type="ECO:0000313" key="3">
    <source>
        <dbReference type="Proteomes" id="UP000033869"/>
    </source>
</evidence>
<name>A0A0G0YIY5_UNCC2</name>
<protein>
    <recommendedName>
        <fullName evidence="4">DUF1461 domain-containing protein</fullName>
    </recommendedName>
</protein>
<organism evidence="2 3">
    <name type="scientific">candidate division CPR2 bacterium GW2011_GWC1_41_48</name>
    <dbReference type="NCBI Taxonomy" id="1618344"/>
    <lineage>
        <taxon>Bacteria</taxon>
        <taxon>Bacteria division CPR2</taxon>
    </lineage>
</organism>
<dbReference type="EMBL" id="LCBL01000002">
    <property type="protein sequence ID" value="KKS09511.1"/>
    <property type="molecule type" value="Genomic_DNA"/>
</dbReference>
<accession>A0A0G0YIY5</accession>
<evidence type="ECO:0000313" key="2">
    <source>
        <dbReference type="EMBL" id="KKS09511.1"/>
    </source>
</evidence>
<feature type="transmembrane region" description="Helical" evidence="1">
    <location>
        <begin position="6"/>
        <end position="28"/>
    </location>
</feature>
<evidence type="ECO:0000256" key="1">
    <source>
        <dbReference type="SAM" id="Phobius"/>
    </source>
</evidence>